<evidence type="ECO:0000256" key="1">
    <source>
        <dbReference type="SAM" id="Phobius"/>
    </source>
</evidence>
<dbReference type="AlphaFoldDB" id="A0A9K3LYP5"/>
<keyword evidence="1" id="KW-0812">Transmembrane</keyword>
<feature type="transmembrane region" description="Helical" evidence="1">
    <location>
        <begin position="6"/>
        <end position="26"/>
    </location>
</feature>
<sequence length="522" mass="60455">MTRRTGIPKFLLVVATTTFVCLFHLLDERGRVRLLLFSASVADVSLRAPSQNDTSFVLTESSTNNETTQSSNYDESLIIYHGSRNSTDNETHEVDCDRQEAESYSENWDVSYGVLTTKRGEQYLEEKVEKRKSKERHHPPISLESPVWKRSDQMVLSHVWSPYVVWRKQDVPDDPYFPLDQAQNVTWGSMWRAKQFYETQNPDRNLTIYCAVLWMDVEVLLSHQPPLCQEENTIILDRSTHTEYPDLQPPIHYPFINDILLKAGDEMDRYSTRRKNKSSARNKYMIYTNADIAVVEKFYTTLEKAIVAQPTLHEAFQINRRTVASEYRDSSDKMPRPLTSNDLELIEKEILRNYTIHPGVDCFVMRKDLMDGIDLGNLFLGQPPWAGALKTILQNFMSVGYGEYSSKAGLTYHMGDDREWNLGGHNLTGTGKLGPIYPCVFPNKPRSGLWSDHRYQNTMNCAIISKGYHKFLKNDGPFPPFLKPNAYYRATEVFHVRERERKIDAIKQEAADRKKRHKMSVR</sequence>
<evidence type="ECO:0000313" key="2">
    <source>
        <dbReference type="EMBL" id="KAG7369031.1"/>
    </source>
</evidence>
<reference evidence="2" key="1">
    <citation type="journal article" date="2021" name="Sci. Rep.">
        <title>Diploid genomic architecture of Nitzschia inconspicua, an elite biomass production diatom.</title>
        <authorList>
            <person name="Oliver A."/>
            <person name="Podell S."/>
            <person name="Pinowska A."/>
            <person name="Traller J.C."/>
            <person name="Smith S.R."/>
            <person name="McClure R."/>
            <person name="Beliaev A."/>
            <person name="Bohutskyi P."/>
            <person name="Hill E.A."/>
            <person name="Rabines A."/>
            <person name="Zheng H."/>
            <person name="Allen L.Z."/>
            <person name="Kuo A."/>
            <person name="Grigoriev I.V."/>
            <person name="Allen A.E."/>
            <person name="Hazlebeck D."/>
            <person name="Allen E.E."/>
        </authorList>
    </citation>
    <scope>NUCLEOTIDE SEQUENCE</scope>
    <source>
        <strain evidence="2">Hildebrandi</strain>
    </source>
</reference>
<dbReference type="Proteomes" id="UP000693970">
    <property type="component" value="Unassembled WGS sequence"/>
</dbReference>
<gene>
    <name evidence="2" type="ORF">IV203_031774</name>
</gene>
<dbReference type="EMBL" id="JAGRRH010000006">
    <property type="protein sequence ID" value="KAG7369031.1"/>
    <property type="molecule type" value="Genomic_DNA"/>
</dbReference>
<dbReference type="OrthoDB" id="55833at2759"/>
<organism evidence="2 3">
    <name type="scientific">Nitzschia inconspicua</name>
    <dbReference type="NCBI Taxonomy" id="303405"/>
    <lineage>
        <taxon>Eukaryota</taxon>
        <taxon>Sar</taxon>
        <taxon>Stramenopiles</taxon>
        <taxon>Ochrophyta</taxon>
        <taxon>Bacillariophyta</taxon>
        <taxon>Bacillariophyceae</taxon>
        <taxon>Bacillariophycidae</taxon>
        <taxon>Bacillariales</taxon>
        <taxon>Bacillariaceae</taxon>
        <taxon>Nitzschia</taxon>
    </lineage>
</organism>
<comment type="caution">
    <text evidence="2">The sequence shown here is derived from an EMBL/GenBank/DDBJ whole genome shotgun (WGS) entry which is preliminary data.</text>
</comment>
<evidence type="ECO:0000313" key="3">
    <source>
        <dbReference type="Proteomes" id="UP000693970"/>
    </source>
</evidence>
<reference evidence="2" key="2">
    <citation type="submission" date="2021-04" db="EMBL/GenBank/DDBJ databases">
        <authorList>
            <person name="Podell S."/>
        </authorList>
    </citation>
    <scope>NUCLEOTIDE SEQUENCE</scope>
    <source>
        <strain evidence="2">Hildebrandi</strain>
    </source>
</reference>
<keyword evidence="1" id="KW-0472">Membrane</keyword>
<keyword evidence="3" id="KW-1185">Reference proteome</keyword>
<accession>A0A9K3LYP5</accession>
<proteinExistence type="predicted"/>
<protein>
    <submittedName>
        <fullName evidence="2">Uncharacterized protein</fullName>
    </submittedName>
</protein>
<name>A0A9K3LYP5_9STRA</name>
<keyword evidence="1" id="KW-1133">Transmembrane helix</keyword>